<dbReference type="OrthoDB" id="9771902at2"/>
<dbReference type="Proteomes" id="UP000281498">
    <property type="component" value="Unassembled WGS sequence"/>
</dbReference>
<dbReference type="InterPro" id="IPR014255">
    <property type="entry name" value="Spore_coat_CotS"/>
</dbReference>
<proteinExistence type="predicted"/>
<dbReference type="SUPFAM" id="SSF56112">
    <property type="entry name" value="Protein kinase-like (PK-like)"/>
    <property type="match status" value="1"/>
</dbReference>
<reference evidence="1 2" key="1">
    <citation type="submission" date="2017-10" db="EMBL/GenBank/DDBJ databases">
        <title>Bacillus sp. nov., a halophilic bacterium isolated from a Keqin Lake.</title>
        <authorList>
            <person name="Wang H."/>
        </authorList>
    </citation>
    <scope>NUCLEOTIDE SEQUENCE [LARGE SCALE GENOMIC DNA]</scope>
    <source>
        <strain evidence="1 2">KCTC 13187</strain>
    </source>
</reference>
<dbReference type="AlphaFoldDB" id="A0A3A9K5W1"/>
<dbReference type="RefSeq" id="WP_110935998.1">
    <property type="nucleotide sequence ID" value="NZ_KZ614146.1"/>
</dbReference>
<dbReference type="Gene3D" id="3.90.1200.10">
    <property type="match status" value="1"/>
</dbReference>
<dbReference type="Gene3D" id="3.30.200.20">
    <property type="entry name" value="Phosphorylase Kinase, domain 1"/>
    <property type="match status" value="1"/>
</dbReference>
<accession>A0A3A9K5W1</accession>
<dbReference type="InterPro" id="IPR047175">
    <property type="entry name" value="CotS-like"/>
</dbReference>
<protein>
    <submittedName>
        <fullName evidence="1">Spore coat protein CotS</fullName>
    </submittedName>
</protein>
<evidence type="ECO:0000313" key="1">
    <source>
        <dbReference type="EMBL" id="RKL65691.1"/>
    </source>
</evidence>
<sequence>MSEEQLIIPWEIDSTLGKLYVPPYIEEMALEVLQHYNFKVNQMEVMATKEEKGGLIWKIETDQGPKSLKILHRRPIRSLFSIGAQEYLRKIKKARVPSIVKTNTGENTVEMGGKIWFVAEWIESLYEVKKDLEGTKILSNAIGEFHHLSKGYVTPIGAEHASRLYRWPKAYKRTIKKMKWFKDVANTHNDMPASRLILSTIDTFQEQARRALTMLENSPYSQLTARGNKEWGLAHQDYGWGNGKMGTGGMWIIDLDGVAYDIPIRDLRKLIEESLENLGKWDVSWILEILEAYHEANPIEDAVFEILLIDMALPNLFYKNMKEMLYEPRLFLDEKLKSDVERIIELDHTKWPVIEQLRKEWKGGKNK</sequence>
<keyword evidence="1" id="KW-0167">Capsid protein</keyword>
<organism evidence="1 2">
    <name type="scientific">Salipaludibacillus neizhouensis</name>
    <dbReference type="NCBI Taxonomy" id="885475"/>
    <lineage>
        <taxon>Bacteria</taxon>
        <taxon>Bacillati</taxon>
        <taxon>Bacillota</taxon>
        <taxon>Bacilli</taxon>
        <taxon>Bacillales</taxon>
        <taxon>Bacillaceae</taxon>
    </lineage>
</organism>
<comment type="caution">
    <text evidence="1">The sequence shown here is derived from an EMBL/GenBank/DDBJ whole genome shotgun (WGS) entry which is preliminary data.</text>
</comment>
<name>A0A3A9K5W1_9BACI</name>
<dbReference type="InterPro" id="IPR011009">
    <property type="entry name" value="Kinase-like_dom_sf"/>
</dbReference>
<dbReference type="EMBL" id="PDOE01000013">
    <property type="protein sequence ID" value="RKL65691.1"/>
    <property type="molecule type" value="Genomic_DNA"/>
</dbReference>
<gene>
    <name evidence="1" type="ORF">CR203_19655</name>
</gene>
<dbReference type="PANTHER" id="PTHR39179">
    <property type="entry name" value="SPORE COAT PROTEIN I"/>
    <property type="match status" value="1"/>
</dbReference>
<keyword evidence="1" id="KW-0946">Virion</keyword>
<dbReference type="NCBIfam" id="TIGR02906">
    <property type="entry name" value="spore_CotS"/>
    <property type="match status" value="1"/>
</dbReference>
<keyword evidence="2" id="KW-1185">Reference proteome</keyword>
<dbReference type="PANTHER" id="PTHR39179:SF1">
    <property type="entry name" value="SPORE COAT PROTEIN I"/>
    <property type="match status" value="1"/>
</dbReference>
<evidence type="ECO:0000313" key="2">
    <source>
        <dbReference type="Proteomes" id="UP000281498"/>
    </source>
</evidence>
<dbReference type="GO" id="GO:0042601">
    <property type="term" value="C:endospore-forming forespore"/>
    <property type="evidence" value="ECO:0007669"/>
    <property type="project" value="TreeGrafter"/>
</dbReference>